<dbReference type="EMBL" id="LVYU01000113">
    <property type="protein sequence ID" value="KZA98581.1"/>
    <property type="molecule type" value="Genomic_DNA"/>
</dbReference>
<organism evidence="2">
    <name type="scientific">Rhizobium leguminosarum</name>
    <dbReference type="NCBI Taxonomy" id="384"/>
    <lineage>
        <taxon>Bacteria</taxon>
        <taxon>Pseudomonadati</taxon>
        <taxon>Pseudomonadota</taxon>
        <taxon>Alphaproteobacteria</taxon>
        <taxon>Hyphomicrobiales</taxon>
        <taxon>Rhizobiaceae</taxon>
        <taxon>Rhizobium/Agrobacterium group</taxon>
        <taxon>Rhizobium</taxon>
    </lineage>
</organism>
<name>A0A154IDS7_RHILE</name>
<feature type="transmembrane region" description="Helical" evidence="1">
    <location>
        <begin position="46"/>
        <end position="64"/>
    </location>
</feature>
<keyword evidence="1" id="KW-0472">Membrane</keyword>
<keyword evidence="1" id="KW-1133">Transmembrane helix</keyword>
<evidence type="ECO:0000256" key="1">
    <source>
        <dbReference type="SAM" id="Phobius"/>
    </source>
</evidence>
<comment type="caution">
    <text evidence="2">The sequence shown here is derived from an EMBL/GenBank/DDBJ whole genome shotgun (WGS) entry which is preliminary data.</text>
</comment>
<reference evidence="2" key="1">
    <citation type="submission" date="2016-03" db="EMBL/GenBank/DDBJ databases">
        <title>Microsymbionts genomes from the relict species Vavilovia formosa.</title>
        <authorList>
            <person name="Chirak E."/>
            <person name="Kimeklis A."/>
            <person name="Kopat V."/>
            <person name="Andronov E."/>
        </authorList>
    </citation>
    <scope>NUCLEOTIDE SEQUENCE [LARGE SCALE GENOMIC DNA]</scope>
    <source>
        <strain evidence="2">Vaf12</strain>
    </source>
</reference>
<protein>
    <recommendedName>
        <fullName evidence="3">Integral membrane protein</fullName>
    </recommendedName>
</protein>
<keyword evidence="1" id="KW-0812">Transmembrane</keyword>
<gene>
    <name evidence="2" type="ORF">A4A59_26550</name>
</gene>
<proteinExistence type="predicted"/>
<accession>A0A154IDS7</accession>
<evidence type="ECO:0000313" key="2">
    <source>
        <dbReference type="EMBL" id="KZA98581.1"/>
    </source>
</evidence>
<dbReference type="AlphaFoldDB" id="A0A154IDS7"/>
<feature type="transmembrane region" description="Helical" evidence="1">
    <location>
        <begin position="12"/>
        <end position="34"/>
    </location>
</feature>
<sequence length="90" mass="10619">MKKLPGEVYFFVVAWLLFAPPLLVYFILNIRYIIANHIDPSTISDFYFFWPVGVIGILTLFLFVELGTYFHLKVGFFSAWFEMLWNSIGR</sequence>
<evidence type="ECO:0008006" key="3">
    <source>
        <dbReference type="Google" id="ProtNLM"/>
    </source>
</evidence>